<dbReference type="OMA" id="SEKVNTM"/>
<dbReference type="GO" id="GO:0019344">
    <property type="term" value="P:cysteine biosynthetic process"/>
    <property type="evidence" value="ECO:0007669"/>
    <property type="project" value="UniProtKB-ARBA"/>
</dbReference>
<dbReference type="InterPro" id="IPR050214">
    <property type="entry name" value="Cys_Synth/Cystath_Beta-Synth"/>
</dbReference>
<proteinExistence type="predicted"/>
<dbReference type="InterPro" id="IPR036052">
    <property type="entry name" value="TrpB-like_PALP_sf"/>
</dbReference>
<dbReference type="CDD" id="cd01561">
    <property type="entry name" value="CBS_like"/>
    <property type="match status" value="1"/>
</dbReference>
<sequence length="505" mass="55988">MFNLINPKQKYPHSRKETYNWKSPYANKVHNSILDFVGNTPLIKLNRIPKDHGLSCEIYAKCEFMNPSGSSKDRIALAMLKDAEHGGYINHDSQFVEATSGNTGTSVALNATLIEKKCYIVTGEKNSSEKVNTMRLLGADVIVTKKSPTLLAREIKDAYPDTVVMLDQFENSVNPKIHYDTTGMEIIDALGKVDVLVAGVGTGGTLSGAGHRIKEKYPKCIMVVAEPDGSTMFNVDSKSHSFLVEGTGGSSIPIVMDKSLVNEYQVVTDEESFLMAREIIQKEGLFCGGSSGAIMAAAIKTAHKNKLGPGHHIVVVLPDGMRNYMTKFVTDQWMESHLFMDPPEHTMRWWNKPINELTLTNTYPVITDTYTCSGALLEIKNGNIAIVVNSKGWFVGAVSKDNFRNLATNPTKLPCQNSEEFNFNDPVTDHLIKDCYKLAKNGKKGMPTMGLISRMLDITPFVVIGQNIYESDEVLFLPESVATGDDILNYIFSFNNKDQRYTNLI</sequence>
<protein>
    <submittedName>
        <fullName evidence="3">Cysteine synthase-like</fullName>
    </submittedName>
</protein>
<dbReference type="Proteomes" id="UP001652626">
    <property type="component" value="Chromosome 19"/>
</dbReference>
<evidence type="ECO:0000259" key="1">
    <source>
        <dbReference type="Pfam" id="PF00291"/>
    </source>
</evidence>
<dbReference type="RefSeq" id="XP_026494180.2">
    <property type="nucleotide sequence ID" value="XM_026638395.2"/>
</dbReference>
<dbReference type="GeneID" id="113399303"/>
<accession>A0A8B8IAY8</accession>
<dbReference type="PANTHER" id="PTHR10314">
    <property type="entry name" value="CYSTATHIONINE BETA-SYNTHASE"/>
    <property type="match status" value="1"/>
</dbReference>
<dbReference type="InterPro" id="IPR046342">
    <property type="entry name" value="CBS_dom_sf"/>
</dbReference>
<dbReference type="InterPro" id="IPR001926">
    <property type="entry name" value="TrpB-like_PALP"/>
</dbReference>
<evidence type="ECO:0000313" key="2">
    <source>
        <dbReference type="Proteomes" id="UP001652626"/>
    </source>
</evidence>
<dbReference type="OrthoDB" id="728at2759"/>
<dbReference type="Gene3D" id="3.40.50.1100">
    <property type="match status" value="2"/>
</dbReference>
<name>A0A8B8IAY8_VANTA</name>
<dbReference type="AlphaFoldDB" id="A0A8B8IAY8"/>
<keyword evidence="2" id="KW-1185">Reference proteome</keyword>
<dbReference type="SUPFAM" id="SSF53686">
    <property type="entry name" value="Tryptophan synthase beta subunit-like PLP-dependent enzymes"/>
    <property type="match status" value="1"/>
</dbReference>
<organism evidence="2 3">
    <name type="scientific">Vanessa tameamea</name>
    <name type="common">Kamehameha butterfly</name>
    <dbReference type="NCBI Taxonomy" id="334116"/>
    <lineage>
        <taxon>Eukaryota</taxon>
        <taxon>Metazoa</taxon>
        <taxon>Ecdysozoa</taxon>
        <taxon>Arthropoda</taxon>
        <taxon>Hexapoda</taxon>
        <taxon>Insecta</taxon>
        <taxon>Pterygota</taxon>
        <taxon>Neoptera</taxon>
        <taxon>Endopterygota</taxon>
        <taxon>Lepidoptera</taxon>
        <taxon>Glossata</taxon>
        <taxon>Ditrysia</taxon>
        <taxon>Papilionoidea</taxon>
        <taxon>Nymphalidae</taxon>
        <taxon>Nymphalinae</taxon>
        <taxon>Vanessa</taxon>
    </lineage>
</organism>
<gene>
    <name evidence="3" type="primary">LOC113399303</name>
</gene>
<evidence type="ECO:0000313" key="3">
    <source>
        <dbReference type="RefSeq" id="XP_026494180.2"/>
    </source>
</evidence>
<dbReference type="Gene3D" id="3.10.580.10">
    <property type="entry name" value="CBS-domain"/>
    <property type="match status" value="1"/>
</dbReference>
<dbReference type="Pfam" id="PF00291">
    <property type="entry name" value="PALP"/>
    <property type="match status" value="1"/>
</dbReference>
<feature type="domain" description="Tryptophan synthase beta chain-like PALP" evidence="1">
    <location>
        <begin position="34"/>
        <end position="319"/>
    </location>
</feature>
<reference evidence="3" key="1">
    <citation type="submission" date="2025-08" db="UniProtKB">
        <authorList>
            <consortium name="RefSeq"/>
        </authorList>
    </citation>
    <scope>IDENTIFICATION</scope>
    <source>
        <tissue evidence="3">Whole body</tissue>
    </source>
</reference>